<evidence type="ECO:0000313" key="7">
    <source>
        <dbReference type="Proteomes" id="UP000298210"/>
    </source>
</evidence>
<dbReference type="GO" id="GO:0016491">
    <property type="term" value="F:oxidoreductase activity"/>
    <property type="evidence" value="ECO:0007669"/>
    <property type="project" value="UniProtKB-KW"/>
</dbReference>
<accession>A0A4Y7WQV2</accession>
<evidence type="ECO:0000256" key="3">
    <source>
        <dbReference type="ARBA" id="ARBA00022630"/>
    </source>
</evidence>
<evidence type="ECO:0000313" key="6">
    <source>
        <dbReference type="EMBL" id="TES50995.1"/>
    </source>
</evidence>
<keyword evidence="3" id="KW-0285">Flavoprotein</keyword>
<evidence type="ECO:0000256" key="1">
    <source>
        <dbReference type="ARBA" id="ARBA00001974"/>
    </source>
</evidence>
<dbReference type="SUPFAM" id="SSF51905">
    <property type="entry name" value="FAD/NAD(P)-binding domain"/>
    <property type="match status" value="1"/>
</dbReference>
<dbReference type="Gene3D" id="3.50.50.60">
    <property type="entry name" value="FAD/NAD(P)-binding domain"/>
    <property type="match status" value="1"/>
</dbReference>
<dbReference type="InterPro" id="IPR036188">
    <property type="entry name" value="FAD/NAD-bd_sf"/>
</dbReference>
<sequence length="371" mass="40587">MKRIVILGGGIVGSSTAFHLAKQGYDVILIDSRHPHRATNAAAGIVCPWLSKRRNQAWYQLVRRSAAYYPSFVKSLTALGGDETGFKRTGALWIHEKKENVLETIERATEKRQEAPEIGSLTYLEGEELQEHFPLLHSNYYGVLVEGAGRVDGQLLTNSIQQAAQTLGASILHDEASVKEHENGRIAVVTSAGEVDYDELIITNGAWVKPLFESTSMSIDIRDQKAQIVHMQIDADTSHWPVVIPPGNQYLLAFEDGKIIAGSTYENHTNFESSITVDAIHTILHEALSVAPGLKAATYIDTKVGFRPVAPHHMPLFGRLPNHKTVWIANGLGSTGLTAGPYIGFALAESLANREVPLSPSLYDVASIIKH</sequence>
<organism evidence="6 7">
    <name type="scientific">Shouchella lehensis</name>
    <dbReference type="NCBI Taxonomy" id="300825"/>
    <lineage>
        <taxon>Bacteria</taxon>
        <taxon>Bacillati</taxon>
        <taxon>Bacillota</taxon>
        <taxon>Bacilli</taxon>
        <taxon>Bacillales</taxon>
        <taxon>Bacillaceae</taxon>
        <taxon>Shouchella</taxon>
    </lineage>
</organism>
<dbReference type="Gene3D" id="3.30.9.10">
    <property type="entry name" value="D-Amino Acid Oxidase, subunit A, domain 2"/>
    <property type="match status" value="1"/>
</dbReference>
<reference evidence="6 7" key="1">
    <citation type="submission" date="2019-03" db="EMBL/GenBank/DDBJ databases">
        <authorList>
            <person name="Liu G."/>
        </authorList>
    </citation>
    <scope>NUCLEOTIDE SEQUENCE [LARGE SCALE GENOMIC DNA]</scope>
    <source>
        <strain evidence="6 7">DSM 19099</strain>
    </source>
</reference>
<dbReference type="Proteomes" id="UP000298210">
    <property type="component" value="Unassembled WGS sequence"/>
</dbReference>
<keyword evidence="4" id="KW-0560">Oxidoreductase</keyword>
<dbReference type="PANTHER" id="PTHR13847">
    <property type="entry name" value="SARCOSINE DEHYDROGENASE-RELATED"/>
    <property type="match status" value="1"/>
</dbReference>
<comment type="similarity">
    <text evidence="2">Belongs to the DadA oxidoreductase family.</text>
</comment>
<evidence type="ECO:0000256" key="4">
    <source>
        <dbReference type="ARBA" id="ARBA00023002"/>
    </source>
</evidence>
<dbReference type="RefSeq" id="WP_134258571.1">
    <property type="nucleotide sequence ID" value="NZ_LDIM01000012.1"/>
</dbReference>
<dbReference type="Pfam" id="PF01266">
    <property type="entry name" value="DAO"/>
    <property type="match status" value="1"/>
</dbReference>
<protein>
    <submittedName>
        <fullName evidence="6">FAD-binding oxidoreductase</fullName>
    </submittedName>
</protein>
<dbReference type="PANTHER" id="PTHR13847:SF286">
    <property type="entry name" value="D-AMINO ACID DEHYDROGENASE"/>
    <property type="match status" value="1"/>
</dbReference>
<dbReference type="EMBL" id="SNUX01000001">
    <property type="protein sequence ID" value="TES50995.1"/>
    <property type="molecule type" value="Genomic_DNA"/>
</dbReference>
<feature type="domain" description="FAD dependent oxidoreductase" evidence="5">
    <location>
        <begin position="3"/>
        <end position="349"/>
    </location>
</feature>
<comment type="caution">
    <text evidence="6">The sequence shown here is derived from an EMBL/GenBank/DDBJ whole genome shotgun (WGS) entry which is preliminary data.</text>
</comment>
<name>A0A4Y7WQV2_9BACI</name>
<dbReference type="GO" id="GO:0005737">
    <property type="term" value="C:cytoplasm"/>
    <property type="evidence" value="ECO:0007669"/>
    <property type="project" value="TreeGrafter"/>
</dbReference>
<comment type="cofactor">
    <cofactor evidence="1">
        <name>FAD</name>
        <dbReference type="ChEBI" id="CHEBI:57692"/>
    </cofactor>
</comment>
<proteinExistence type="inferred from homology"/>
<evidence type="ECO:0000256" key="2">
    <source>
        <dbReference type="ARBA" id="ARBA00009410"/>
    </source>
</evidence>
<gene>
    <name evidence="6" type="ORF">E2L03_03485</name>
</gene>
<dbReference type="AlphaFoldDB" id="A0A4Y7WQV2"/>
<evidence type="ECO:0000259" key="5">
    <source>
        <dbReference type="Pfam" id="PF01266"/>
    </source>
</evidence>
<dbReference type="SUPFAM" id="SSF54373">
    <property type="entry name" value="FAD-linked reductases, C-terminal domain"/>
    <property type="match status" value="1"/>
</dbReference>
<dbReference type="InterPro" id="IPR006076">
    <property type="entry name" value="FAD-dep_OxRdtase"/>
</dbReference>